<comment type="similarity">
    <text evidence="2 8">Belongs to the binding-protein-dependent transport system permease family. CysTW subfamily.</text>
</comment>
<keyword evidence="6 8" id="KW-1133">Transmembrane helix</keyword>
<accession>A0A0P7ZGI5</accession>
<dbReference type="PANTHER" id="PTHR43470">
    <property type="entry name" value="PHOSPHATE TRANSPORT SYSTEM PERMEASE PROTEIN PSTA-RELATED"/>
    <property type="match status" value="1"/>
</dbReference>
<dbReference type="InterPro" id="IPR035906">
    <property type="entry name" value="MetI-like_sf"/>
</dbReference>
<evidence type="ECO:0000313" key="11">
    <source>
        <dbReference type="Proteomes" id="UP000050465"/>
    </source>
</evidence>
<feature type="domain" description="ABC transmembrane type-1" evidence="9">
    <location>
        <begin position="89"/>
        <end position="297"/>
    </location>
</feature>
<feature type="transmembrane region" description="Helical" evidence="8">
    <location>
        <begin position="166"/>
        <end position="186"/>
    </location>
</feature>
<dbReference type="InterPro" id="IPR000515">
    <property type="entry name" value="MetI-like"/>
</dbReference>
<evidence type="ECO:0000256" key="5">
    <source>
        <dbReference type="ARBA" id="ARBA00022692"/>
    </source>
</evidence>
<feature type="transmembrane region" description="Helical" evidence="8">
    <location>
        <begin position="134"/>
        <end position="154"/>
    </location>
</feature>
<sequence length="310" mass="33329">MDSQISSRPSPEDGQKVFKSSEFKPNISGRYRLDRAFAIAAWAATGISVAILAWLLLTILVDGLGTLNWNFITSLPSRRAERAGVIAALVGTIWLMIVVAAFSFPVGVGAGIYLEEFAEDNWFTRMVEVNIGNLAGVPSIIYGLLGLAIFVRVLEPITGGRSVLSGALTLSLLILPVIIVATREALRAVPGSMRLAGFALGANRWQVVWSHVLPAAMPGILTGVILALSRAIGETAPLLAVGAAVFISFLPTGLNSQFTALPIQIYNWVGRPQEEFHHIAASGIIVLMTVLLMMNAIAIYLRNHFQQAKE</sequence>
<evidence type="ECO:0000256" key="1">
    <source>
        <dbReference type="ARBA" id="ARBA00004651"/>
    </source>
</evidence>
<reference evidence="10 11" key="1">
    <citation type="submission" date="2015-09" db="EMBL/GenBank/DDBJ databases">
        <title>Identification and resolution of microdiversity through metagenomic sequencing of parallel consortia.</title>
        <authorList>
            <person name="Nelson W.C."/>
            <person name="Romine M.F."/>
            <person name="Lindemann S.R."/>
        </authorList>
    </citation>
    <scope>NUCLEOTIDE SEQUENCE [LARGE SCALE GENOMIC DNA]</scope>
    <source>
        <strain evidence="10">Ana</strain>
    </source>
</reference>
<feature type="transmembrane region" description="Helical" evidence="8">
    <location>
        <begin position="85"/>
        <end position="114"/>
    </location>
</feature>
<evidence type="ECO:0000313" key="10">
    <source>
        <dbReference type="EMBL" id="KPQ33742.1"/>
    </source>
</evidence>
<evidence type="ECO:0000256" key="4">
    <source>
        <dbReference type="ARBA" id="ARBA00022475"/>
    </source>
</evidence>
<organism evidence="10 11">
    <name type="scientific">Phormidesmis priestleyi Ana</name>
    <dbReference type="NCBI Taxonomy" id="1666911"/>
    <lineage>
        <taxon>Bacteria</taxon>
        <taxon>Bacillati</taxon>
        <taxon>Cyanobacteriota</taxon>
        <taxon>Cyanophyceae</taxon>
        <taxon>Leptolyngbyales</taxon>
        <taxon>Leptolyngbyaceae</taxon>
        <taxon>Phormidesmis</taxon>
    </lineage>
</organism>
<feature type="transmembrane region" description="Helical" evidence="8">
    <location>
        <begin position="235"/>
        <end position="256"/>
    </location>
</feature>
<evidence type="ECO:0000256" key="7">
    <source>
        <dbReference type="ARBA" id="ARBA00023136"/>
    </source>
</evidence>
<dbReference type="GO" id="GO:0035435">
    <property type="term" value="P:phosphate ion transmembrane transport"/>
    <property type="evidence" value="ECO:0007669"/>
    <property type="project" value="InterPro"/>
</dbReference>
<dbReference type="PANTHER" id="PTHR43470:SF5">
    <property type="entry name" value="PHOSPHATE TRANSPORT SYSTEM PERMEASE PROTEIN PSTA"/>
    <property type="match status" value="1"/>
</dbReference>
<feature type="transmembrane region" description="Helical" evidence="8">
    <location>
        <begin position="276"/>
        <end position="301"/>
    </location>
</feature>
<dbReference type="Pfam" id="PF00528">
    <property type="entry name" value="BPD_transp_1"/>
    <property type="match status" value="1"/>
</dbReference>
<gene>
    <name evidence="10" type="primary">pstA</name>
    <name evidence="10" type="ORF">HLUCCA11_17170</name>
</gene>
<evidence type="ECO:0000256" key="2">
    <source>
        <dbReference type="ARBA" id="ARBA00007069"/>
    </source>
</evidence>
<proteinExistence type="inferred from homology"/>
<dbReference type="EMBL" id="LJZR01000027">
    <property type="protein sequence ID" value="KPQ33742.1"/>
    <property type="molecule type" value="Genomic_DNA"/>
</dbReference>
<dbReference type="NCBIfam" id="TIGR00974">
    <property type="entry name" value="3a0107s02c"/>
    <property type="match status" value="1"/>
</dbReference>
<dbReference type="AlphaFoldDB" id="A0A0P7ZGI5"/>
<evidence type="ECO:0000256" key="8">
    <source>
        <dbReference type="RuleBase" id="RU363043"/>
    </source>
</evidence>
<name>A0A0P7ZGI5_9CYAN</name>
<comment type="caution">
    <text evidence="10">The sequence shown here is derived from an EMBL/GenBank/DDBJ whole genome shotgun (WGS) entry which is preliminary data.</text>
</comment>
<dbReference type="GO" id="GO:0005315">
    <property type="term" value="F:phosphate transmembrane transporter activity"/>
    <property type="evidence" value="ECO:0007669"/>
    <property type="project" value="InterPro"/>
</dbReference>
<comment type="subcellular location">
    <subcellularLocation>
        <location evidence="1 8">Cell membrane</location>
        <topology evidence="1 8">Multi-pass membrane protein</topology>
    </subcellularLocation>
</comment>
<evidence type="ECO:0000256" key="6">
    <source>
        <dbReference type="ARBA" id="ARBA00022989"/>
    </source>
</evidence>
<dbReference type="Proteomes" id="UP000050465">
    <property type="component" value="Unassembled WGS sequence"/>
</dbReference>
<keyword evidence="3" id="KW-0813">Transport</keyword>
<dbReference type="PROSITE" id="PS50928">
    <property type="entry name" value="ABC_TM1"/>
    <property type="match status" value="1"/>
</dbReference>
<keyword evidence="5 8" id="KW-0812">Transmembrane</keyword>
<keyword evidence="4 8" id="KW-1003">Cell membrane</keyword>
<feature type="transmembrane region" description="Helical" evidence="8">
    <location>
        <begin position="206"/>
        <end position="228"/>
    </location>
</feature>
<dbReference type="SUPFAM" id="SSF161098">
    <property type="entry name" value="MetI-like"/>
    <property type="match status" value="1"/>
</dbReference>
<dbReference type="CDD" id="cd06261">
    <property type="entry name" value="TM_PBP2"/>
    <property type="match status" value="1"/>
</dbReference>
<dbReference type="STRING" id="1666911.HLUCCA11_17170"/>
<dbReference type="InterPro" id="IPR005672">
    <property type="entry name" value="Phosphate_PstA"/>
</dbReference>
<dbReference type="GO" id="GO:0005886">
    <property type="term" value="C:plasma membrane"/>
    <property type="evidence" value="ECO:0007669"/>
    <property type="project" value="UniProtKB-SubCell"/>
</dbReference>
<keyword evidence="7 8" id="KW-0472">Membrane</keyword>
<evidence type="ECO:0000256" key="3">
    <source>
        <dbReference type="ARBA" id="ARBA00022448"/>
    </source>
</evidence>
<protein>
    <recommendedName>
        <fullName evidence="8">Phosphate transport system permease protein PstA</fullName>
    </recommendedName>
</protein>
<evidence type="ECO:0000259" key="9">
    <source>
        <dbReference type="PROSITE" id="PS50928"/>
    </source>
</evidence>
<dbReference type="Gene3D" id="1.10.3720.10">
    <property type="entry name" value="MetI-like"/>
    <property type="match status" value="1"/>
</dbReference>
<feature type="transmembrane region" description="Helical" evidence="8">
    <location>
        <begin position="39"/>
        <end position="64"/>
    </location>
</feature>
<dbReference type="PATRIC" id="fig|1666911.3.peg.1213"/>